<protein>
    <submittedName>
        <fullName evidence="2">Uncharacterized protein</fullName>
    </submittedName>
</protein>
<reference evidence="2" key="2">
    <citation type="journal article" date="2023" name="Int. J. Mol. Sci.">
        <title>De Novo Assembly and Annotation of 11 Diverse Shrub Willow (Salix) Genomes Reveals Novel Gene Organization in Sex-Linked Regions.</title>
        <authorList>
            <person name="Hyden B."/>
            <person name="Feng K."/>
            <person name="Yates T.B."/>
            <person name="Jawdy S."/>
            <person name="Cereghino C."/>
            <person name="Smart L.B."/>
            <person name="Muchero W."/>
        </authorList>
    </citation>
    <scope>NUCLEOTIDE SEQUENCE</scope>
    <source>
        <tissue evidence="2">Shoot tip</tissue>
    </source>
</reference>
<accession>A0A9Q0W6F9</accession>
<evidence type="ECO:0000313" key="2">
    <source>
        <dbReference type="EMBL" id="KAJ6761551.1"/>
    </source>
</evidence>
<comment type="caution">
    <text evidence="2">The sequence shown here is derived from an EMBL/GenBank/DDBJ whole genome shotgun (WGS) entry which is preliminary data.</text>
</comment>
<dbReference type="EMBL" id="JAPFFM010000005">
    <property type="protein sequence ID" value="KAJ6761551.1"/>
    <property type="molecule type" value="Genomic_DNA"/>
</dbReference>
<organism evidence="2 3">
    <name type="scientific">Salix koriyanagi</name>
    <dbReference type="NCBI Taxonomy" id="2511006"/>
    <lineage>
        <taxon>Eukaryota</taxon>
        <taxon>Viridiplantae</taxon>
        <taxon>Streptophyta</taxon>
        <taxon>Embryophyta</taxon>
        <taxon>Tracheophyta</taxon>
        <taxon>Spermatophyta</taxon>
        <taxon>Magnoliopsida</taxon>
        <taxon>eudicotyledons</taxon>
        <taxon>Gunneridae</taxon>
        <taxon>Pentapetalae</taxon>
        <taxon>rosids</taxon>
        <taxon>fabids</taxon>
        <taxon>Malpighiales</taxon>
        <taxon>Salicaceae</taxon>
        <taxon>Saliceae</taxon>
        <taxon>Salix</taxon>
    </lineage>
</organism>
<dbReference type="AlphaFoldDB" id="A0A9Q0W6F9"/>
<gene>
    <name evidence="2" type="ORF">OIU74_024244</name>
</gene>
<name>A0A9Q0W6F9_9ROSI</name>
<dbReference type="Proteomes" id="UP001151752">
    <property type="component" value="Chromosome 19"/>
</dbReference>
<feature type="compositionally biased region" description="Polar residues" evidence="1">
    <location>
        <begin position="248"/>
        <end position="269"/>
    </location>
</feature>
<keyword evidence="3" id="KW-1185">Reference proteome</keyword>
<reference evidence="2" key="1">
    <citation type="submission" date="2022-11" db="EMBL/GenBank/DDBJ databases">
        <authorList>
            <person name="Hyden B.L."/>
            <person name="Feng K."/>
            <person name="Yates T."/>
            <person name="Jawdy S."/>
            <person name="Smart L.B."/>
            <person name="Muchero W."/>
        </authorList>
    </citation>
    <scope>NUCLEOTIDE SEQUENCE</scope>
    <source>
        <tissue evidence="2">Shoot tip</tissue>
    </source>
</reference>
<evidence type="ECO:0000313" key="3">
    <source>
        <dbReference type="Proteomes" id="UP001151752"/>
    </source>
</evidence>
<proteinExistence type="predicted"/>
<feature type="region of interest" description="Disordered" evidence="1">
    <location>
        <begin position="248"/>
        <end position="271"/>
    </location>
</feature>
<evidence type="ECO:0000256" key="1">
    <source>
        <dbReference type="SAM" id="MobiDB-lite"/>
    </source>
</evidence>
<sequence length="412" mass="45771">MEGVPPSSMDDAVNQLEFETFNMSELSWSPPEEVPVNQSSMLCNDQAGQNMLVDNNVINDSFHQTTQFPTSFPQIMMEGAPPSFVDDNVSLTLNQLDSLTMGGLDGTSTSWISQNGPNWPQTPSSDQQWTNELPMSNQVPGMLPQPPMNQCSRQFPYQFNQVPITPNLYDPQCSTMLPEPSQTLRSPQFPPHNLQVSGDHNQGQVDQASVIPHIDNMQQENLVPLNFRKSTRSQMENLQVHVLQNQNARPNASNAGPHSSLQGQNTQQMEGVPPSFMEDYVNQLEGVPSLPLEGVPVNQSSMLCNDQAGQNMLVDNNDSTQQTTKFPPHNHQVSVIPHIDNLQQENSMPRNFGKSTRSQMENLQVVHVLQNQTARPNASNPGPDSSLQSQNRVLNTQQVRSLTELSSSFYAL</sequence>